<keyword evidence="2 3" id="KW-0378">Hydrolase</keyword>
<evidence type="ECO:0000259" key="4">
    <source>
        <dbReference type="PROSITE" id="PS51462"/>
    </source>
</evidence>
<dbReference type="Pfam" id="PF00293">
    <property type="entry name" value="NUDIX"/>
    <property type="match status" value="1"/>
</dbReference>
<organism evidence="5 6">
    <name type="scientific">Metabacillus halosaccharovorans</name>
    <dbReference type="NCBI Taxonomy" id="930124"/>
    <lineage>
        <taxon>Bacteria</taxon>
        <taxon>Bacillati</taxon>
        <taxon>Bacillota</taxon>
        <taxon>Bacilli</taxon>
        <taxon>Bacillales</taxon>
        <taxon>Bacillaceae</taxon>
        <taxon>Metabacillus</taxon>
    </lineage>
</organism>
<dbReference type="InterPro" id="IPR020476">
    <property type="entry name" value="Nudix_hydrolase"/>
</dbReference>
<dbReference type="Gene3D" id="3.90.79.10">
    <property type="entry name" value="Nucleoside Triphosphate Pyrophosphohydrolase"/>
    <property type="match status" value="1"/>
</dbReference>
<dbReference type="InterPro" id="IPR000086">
    <property type="entry name" value="NUDIX_hydrolase_dom"/>
</dbReference>
<dbReference type="PROSITE" id="PS00893">
    <property type="entry name" value="NUDIX_BOX"/>
    <property type="match status" value="1"/>
</dbReference>
<dbReference type="CDD" id="cd04677">
    <property type="entry name" value="NUDIX_Hydrolase"/>
    <property type="match status" value="1"/>
</dbReference>
<evidence type="ECO:0000313" key="5">
    <source>
        <dbReference type="EMBL" id="MCV9887306.1"/>
    </source>
</evidence>
<proteinExistence type="inferred from homology"/>
<evidence type="ECO:0000313" key="6">
    <source>
        <dbReference type="Proteomes" id="UP001526147"/>
    </source>
</evidence>
<accession>A0ABT3DJU6</accession>
<evidence type="ECO:0000256" key="1">
    <source>
        <dbReference type="ARBA" id="ARBA00001946"/>
    </source>
</evidence>
<protein>
    <submittedName>
        <fullName evidence="5">NUDIX hydrolase</fullName>
    </submittedName>
</protein>
<comment type="caution">
    <text evidence="5">The sequence shown here is derived from an EMBL/GenBank/DDBJ whole genome shotgun (WGS) entry which is preliminary data.</text>
</comment>
<evidence type="ECO:0000256" key="2">
    <source>
        <dbReference type="ARBA" id="ARBA00022801"/>
    </source>
</evidence>
<dbReference type="SUPFAM" id="SSF55811">
    <property type="entry name" value="Nudix"/>
    <property type="match status" value="1"/>
</dbReference>
<keyword evidence="6" id="KW-1185">Reference proteome</keyword>
<dbReference type="InterPro" id="IPR020084">
    <property type="entry name" value="NUDIX_hydrolase_CS"/>
</dbReference>
<dbReference type="PROSITE" id="PS51462">
    <property type="entry name" value="NUDIX"/>
    <property type="match status" value="1"/>
</dbReference>
<name>A0ABT3DJU6_9BACI</name>
<evidence type="ECO:0000256" key="3">
    <source>
        <dbReference type="RuleBase" id="RU003476"/>
    </source>
</evidence>
<reference evidence="5 6" key="1">
    <citation type="submission" date="2022-10" db="EMBL/GenBank/DDBJ databases">
        <title>Draft genome assembly of moderately radiation resistant bacterium Metabacillus halosaccharovorans.</title>
        <authorList>
            <person name="Pal S."/>
            <person name="Gopinathan A."/>
        </authorList>
    </citation>
    <scope>NUCLEOTIDE SEQUENCE [LARGE SCALE GENOMIC DNA]</scope>
    <source>
        <strain evidence="5 6">VITHBRA001</strain>
    </source>
</reference>
<feature type="domain" description="Nudix hydrolase" evidence="4">
    <location>
        <begin position="16"/>
        <end position="147"/>
    </location>
</feature>
<comment type="cofactor">
    <cofactor evidence="1">
        <name>Mg(2+)</name>
        <dbReference type="ChEBI" id="CHEBI:18420"/>
    </cofactor>
</comment>
<dbReference type="Proteomes" id="UP001526147">
    <property type="component" value="Unassembled WGS sequence"/>
</dbReference>
<dbReference type="PANTHER" id="PTHR43046">
    <property type="entry name" value="GDP-MANNOSE MANNOSYL HYDROLASE"/>
    <property type="match status" value="1"/>
</dbReference>
<gene>
    <name evidence="5" type="ORF">OIH86_16825</name>
</gene>
<dbReference type="RefSeq" id="WP_264143699.1">
    <property type="nucleotide sequence ID" value="NZ_JAOYEY010000044.1"/>
</dbReference>
<dbReference type="InterPro" id="IPR015797">
    <property type="entry name" value="NUDIX_hydrolase-like_dom_sf"/>
</dbReference>
<dbReference type="GO" id="GO:0016787">
    <property type="term" value="F:hydrolase activity"/>
    <property type="evidence" value="ECO:0007669"/>
    <property type="project" value="UniProtKB-KW"/>
</dbReference>
<sequence length="151" mass="17444">MDYIKYIRKMVGNNYVILVAAGALVLDKNNRLLLHKRSDNGYWGLPGGFMELGESAEETARREIYEETGIILGEMELFNVYSGNSRQQILENGHKFYDVIILFKCKDFKGEITLNNESLDVKFFTLDSLPDRLFPSQKDIFEDLLSKIHKI</sequence>
<comment type="similarity">
    <text evidence="3">Belongs to the Nudix hydrolase family.</text>
</comment>
<dbReference type="PRINTS" id="PR00502">
    <property type="entry name" value="NUDIXFAMILY"/>
</dbReference>
<dbReference type="PANTHER" id="PTHR43046:SF2">
    <property type="entry name" value="8-OXO-DGTP DIPHOSPHATASE-RELATED"/>
    <property type="match status" value="1"/>
</dbReference>
<dbReference type="EMBL" id="JAOYEY010000044">
    <property type="protein sequence ID" value="MCV9887306.1"/>
    <property type="molecule type" value="Genomic_DNA"/>
</dbReference>